<feature type="signal peptide" evidence="1">
    <location>
        <begin position="1"/>
        <end position="21"/>
    </location>
</feature>
<organism evidence="2 3">
    <name type="scientific">Amycolatopsis thailandensis</name>
    <dbReference type="NCBI Taxonomy" id="589330"/>
    <lineage>
        <taxon>Bacteria</taxon>
        <taxon>Bacillati</taxon>
        <taxon>Actinomycetota</taxon>
        <taxon>Actinomycetes</taxon>
        <taxon>Pseudonocardiales</taxon>
        <taxon>Pseudonocardiaceae</taxon>
        <taxon>Amycolatopsis</taxon>
    </lineage>
</organism>
<proteinExistence type="predicted"/>
<keyword evidence="3" id="KW-1185">Reference proteome</keyword>
<feature type="chain" id="PRO_5039691708" evidence="1">
    <location>
        <begin position="22"/>
        <end position="361"/>
    </location>
</feature>
<comment type="caution">
    <text evidence="2">The sequence shown here is derived from an EMBL/GenBank/DDBJ whole genome shotgun (WGS) entry which is preliminary data.</text>
</comment>
<dbReference type="RefSeq" id="WP_093938532.1">
    <property type="nucleotide sequence ID" value="NZ_NMQT01000149.1"/>
</dbReference>
<evidence type="ECO:0000313" key="2">
    <source>
        <dbReference type="EMBL" id="OXM46588.1"/>
    </source>
</evidence>
<dbReference type="Proteomes" id="UP000215223">
    <property type="component" value="Unassembled WGS sequence"/>
</dbReference>
<dbReference type="EMBL" id="NMQT01000149">
    <property type="protein sequence ID" value="OXM46588.1"/>
    <property type="molecule type" value="Genomic_DNA"/>
</dbReference>
<dbReference type="OrthoDB" id="3294255at2"/>
<sequence>MYKRILSCALCAAALFSGTIAVPAGSAAETGVHATSVAMTPGEIARWEVLNYAKYSIYSTVKTDAWVALLSEDPEAASIEFLRSPDGGLVYATQRSLNRDEGNKRFLRRLLETHLRAYSPEVYDAANLYLTESASKREQFCHGGGYEAAKARDQRFRADLGEQKRALVEEDRRYVRMLAEQDPGAQVRLAAGYAVRAGSTDDDLTDFFAWGWAQGARLDNESFRERMLRENRQWQQTIARLIVDAEAAEKAARETEGAAGEEARDRAAAAWRKVGADVSPARSKWEEARDFAHRQAETWHAILLAAQQAAQNPNWKALIDPARATETDWTDNRSLAGENVAYWESLLQKALEGEQRIKNPS</sequence>
<dbReference type="AlphaFoldDB" id="A0A229RIT3"/>
<gene>
    <name evidence="2" type="ORF">CFP71_36810</name>
</gene>
<protein>
    <submittedName>
        <fullName evidence="2">Uncharacterized protein</fullName>
    </submittedName>
</protein>
<evidence type="ECO:0000313" key="3">
    <source>
        <dbReference type="Proteomes" id="UP000215223"/>
    </source>
</evidence>
<reference evidence="2 3" key="1">
    <citation type="submission" date="2017-07" db="EMBL/GenBank/DDBJ databases">
        <title>Amycolatopsis thailandensis Genome sequencing and assembly.</title>
        <authorList>
            <person name="Kaur N."/>
            <person name="Mayilraj S."/>
        </authorList>
    </citation>
    <scope>NUCLEOTIDE SEQUENCE [LARGE SCALE GENOMIC DNA]</scope>
    <source>
        <strain evidence="2 3">JCM 16380</strain>
    </source>
</reference>
<name>A0A229RIT3_9PSEU</name>
<evidence type="ECO:0000256" key="1">
    <source>
        <dbReference type="SAM" id="SignalP"/>
    </source>
</evidence>
<accession>A0A229RIT3</accession>
<keyword evidence="1" id="KW-0732">Signal</keyword>